<comment type="caution">
    <text evidence="4">The sequence shown here is derived from an EMBL/GenBank/DDBJ whole genome shotgun (WGS) entry which is preliminary data.</text>
</comment>
<organism evidence="4 5">
    <name type="scientific">Streptacidiphilus cavernicola</name>
    <dbReference type="NCBI Taxonomy" id="3342716"/>
    <lineage>
        <taxon>Bacteria</taxon>
        <taxon>Bacillati</taxon>
        <taxon>Actinomycetota</taxon>
        <taxon>Actinomycetes</taxon>
        <taxon>Kitasatosporales</taxon>
        <taxon>Streptomycetaceae</taxon>
        <taxon>Streptacidiphilus</taxon>
    </lineage>
</organism>
<evidence type="ECO:0000313" key="4">
    <source>
        <dbReference type="EMBL" id="MFC1406818.1"/>
    </source>
</evidence>
<evidence type="ECO:0000259" key="3">
    <source>
        <dbReference type="Pfam" id="PF00296"/>
    </source>
</evidence>
<evidence type="ECO:0000313" key="5">
    <source>
        <dbReference type="Proteomes" id="UP001592528"/>
    </source>
</evidence>
<name>A0ABV6UZC6_9ACTN</name>
<dbReference type="InterPro" id="IPR050766">
    <property type="entry name" value="Bact_Lucif_Oxidored"/>
</dbReference>
<dbReference type="PANTHER" id="PTHR30137">
    <property type="entry name" value="LUCIFERASE-LIKE MONOOXYGENASE"/>
    <property type="match status" value="1"/>
</dbReference>
<dbReference type="SUPFAM" id="SSF51679">
    <property type="entry name" value="Bacterial luciferase-like"/>
    <property type="match status" value="1"/>
</dbReference>
<dbReference type="Proteomes" id="UP001592528">
    <property type="component" value="Unassembled WGS sequence"/>
</dbReference>
<dbReference type="Pfam" id="PF00296">
    <property type="entry name" value="Bac_luciferase"/>
    <property type="match status" value="1"/>
</dbReference>
<protein>
    <submittedName>
        <fullName evidence="4">LLM class flavin-dependent oxidoreductase</fullName>
    </submittedName>
</protein>
<dbReference type="Gene3D" id="3.20.20.30">
    <property type="entry name" value="Luciferase-like domain"/>
    <property type="match status" value="1"/>
</dbReference>
<keyword evidence="5" id="KW-1185">Reference proteome</keyword>
<reference evidence="4 5" key="1">
    <citation type="submission" date="2024-09" db="EMBL/GenBank/DDBJ databases">
        <authorList>
            <person name="Lee S.D."/>
        </authorList>
    </citation>
    <scope>NUCLEOTIDE SEQUENCE [LARGE SCALE GENOMIC DNA]</scope>
    <source>
        <strain evidence="4 5">N1-5</strain>
    </source>
</reference>
<keyword evidence="1" id="KW-0560">Oxidoreductase</keyword>
<dbReference type="InterPro" id="IPR011251">
    <property type="entry name" value="Luciferase-like_dom"/>
</dbReference>
<dbReference type="InterPro" id="IPR036661">
    <property type="entry name" value="Luciferase-like_sf"/>
</dbReference>
<evidence type="ECO:0000256" key="1">
    <source>
        <dbReference type="ARBA" id="ARBA00023002"/>
    </source>
</evidence>
<accession>A0ABV6UZC6</accession>
<sequence>MEKTQEIEFGLDSFGEVSADSSGRLLTDAETVRLMIDEAVLAESVGIDSYNIGEHYRDQHVDSAGPVILAAIAGRTERIRLGTSVTVLSTQDPVRLYAEFATLDAASKGRAQLIVGRASSTESFPLFGFDLADYDTLFEEKLDLLLHLLRDQPVTWSGTVRSALVDQRVHPAVGADGIPVWVGVGGTPESVVRAAYFGLPLMIAVIGGNPSRFAGHVDLYQRALDQFERPRLPVGMHSLGLVAGTDEEARSAYWPHWKAVMDAASKERGFAPPSLRRYEEEIAEGALFVGSPETVAQKIATSVRALGLSRFDLKYDIGRLPLEHRAASIDLYGREVIPRVRDLLADRPAPADPHPADQLA</sequence>
<dbReference type="PANTHER" id="PTHR30137:SF8">
    <property type="entry name" value="BLR5498 PROTEIN"/>
    <property type="match status" value="1"/>
</dbReference>
<keyword evidence="2" id="KW-0503">Monooxygenase</keyword>
<feature type="domain" description="Luciferase-like" evidence="3">
    <location>
        <begin position="21"/>
        <end position="308"/>
    </location>
</feature>
<dbReference type="RefSeq" id="WP_030248585.1">
    <property type="nucleotide sequence ID" value="NZ_JBHEZZ010000034.1"/>
</dbReference>
<dbReference type="EMBL" id="JBHEZZ010000034">
    <property type="protein sequence ID" value="MFC1406818.1"/>
    <property type="molecule type" value="Genomic_DNA"/>
</dbReference>
<evidence type="ECO:0000256" key="2">
    <source>
        <dbReference type="ARBA" id="ARBA00023033"/>
    </source>
</evidence>
<gene>
    <name evidence="4" type="ORF">ACEZDJ_36590</name>
</gene>
<proteinExistence type="predicted"/>